<feature type="domain" description="DNA replication/recombination mediator RecO N-terminal" evidence="7">
    <location>
        <begin position="1"/>
        <end position="76"/>
    </location>
</feature>
<evidence type="ECO:0000256" key="1">
    <source>
        <dbReference type="ARBA" id="ARBA00007452"/>
    </source>
</evidence>
<dbReference type="GO" id="GO:0006310">
    <property type="term" value="P:DNA recombination"/>
    <property type="evidence" value="ECO:0007669"/>
    <property type="project" value="UniProtKB-KW"/>
</dbReference>
<dbReference type="NCBIfam" id="TIGR00613">
    <property type="entry name" value="reco"/>
    <property type="match status" value="1"/>
</dbReference>
<protein>
    <recommendedName>
        <fullName evidence="2">DNA repair protein RecO</fullName>
    </recommendedName>
    <alternativeName>
        <fullName evidence="6">Recombination protein O</fullName>
    </alternativeName>
</protein>
<name>A0A2T1C170_9CYAN</name>
<dbReference type="InterPro" id="IPR022572">
    <property type="entry name" value="DNA_rep/recomb_RecO_N"/>
</dbReference>
<dbReference type="PANTHER" id="PTHR33991">
    <property type="entry name" value="DNA REPAIR PROTEIN RECO"/>
    <property type="match status" value="1"/>
</dbReference>
<dbReference type="Pfam" id="PF11967">
    <property type="entry name" value="RecO_N"/>
    <property type="match status" value="1"/>
</dbReference>
<evidence type="ECO:0000256" key="5">
    <source>
        <dbReference type="ARBA" id="ARBA00023204"/>
    </source>
</evidence>
<accession>A0A2T1C170</accession>
<dbReference type="GO" id="GO:0006302">
    <property type="term" value="P:double-strand break repair"/>
    <property type="evidence" value="ECO:0007669"/>
    <property type="project" value="TreeGrafter"/>
</dbReference>
<evidence type="ECO:0000256" key="4">
    <source>
        <dbReference type="ARBA" id="ARBA00023172"/>
    </source>
</evidence>
<dbReference type="RefSeq" id="WP_106289566.1">
    <property type="nucleotide sequence ID" value="NZ_CAWNTC010000106.1"/>
</dbReference>
<proteinExistence type="inferred from homology"/>
<dbReference type="AlphaFoldDB" id="A0A2T1C170"/>
<keyword evidence="3" id="KW-0227">DNA damage</keyword>
<dbReference type="InterPro" id="IPR012340">
    <property type="entry name" value="NA-bd_OB-fold"/>
</dbReference>
<dbReference type="Proteomes" id="UP000238762">
    <property type="component" value="Unassembled WGS sequence"/>
</dbReference>
<comment type="caution">
    <text evidence="8">The sequence shown here is derived from an EMBL/GenBank/DDBJ whole genome shotgun (WGS) entry which is preliminary data.</text>
</comment>
<evidence type="ECO:0000259" key="7">
    <source>
        <dbReference type="Pfam" id="PF11967"/>
    </source>
</evidence>
<dbReference type="SUPFAM" id="SSF57863">
    <property type="entry name" value="ArfGap/RecO-like zinc finger"/>
    <property type="match status" value="1"/>
</dbReference>
<dbReference type="InterPro" id="IPR037278">
    <property type="entry name" value="ARFGAP/RecO"/>
</dbReference>
<evidence type="ECO:0000256" key="6">
    <source>
        <dbReference type="ARBA" id="ARBA00033409"/>
    </source>
</evidence>
<gene>
    <name evidence="8" type="ORF">C7B64_15500</name>
</gene>
<sequence length="296" mass="32781">YKATGINLKSMPLSETDRLVTILTREYGLIRAVAPGARKHHSRFGGRSELFVVNELLIAKGRSLDKITQAETVESYPGLAKQLSKLAASQYLAEMVLYLALSDQPQEELYSVFNEHLRRLEQVPIGHGASDRSLTNIIACLCHGIFHLLAVGGIAPQVHSCCLTKEPLIPRLDSSNFQVGFSFAAGGLLELQALPSKDNNSTSLTSLPLRLRSGEPPKVNFKLTGVELSLLQQLTKKDLNDLFLIPEADSHNDRAWLGVERSLREYAQYHLNRPIRSAMLVESCFSTFNSPVEKSL</sequence>
<comment type="similarity">
    <text evidence="1">Belongs to the RecO family.</text>
</comment>
<dbReference type="InterPro" id="IPR003717">
    <property type="entry name" value="RecO"/>
</dbReference>
<dbReference type="HAMAP" id="MF_00201">
    <property type="entry name" value="RecO"/>
    <property type="match status" value="1"/>
</dbReference>
<organism evidence="8 9">
    <name type="scientific">Merismopedia glauca CCAP 1448/3</name>
    <dbReference type="NCBI Taxonomy" id="1296344"/>
    <lineage>
        <taxon>Bacteria</taxon>
        <taxon>Bacillati</taxon>
        <taxon>Cyanobacteriota</taxon>
        <taxon>Cyanophyceae</taxon>
        <taxon>Synechococcales</taxon>
        <taxon>Merismopediaceae</taxon>
        <taxon>Merismopedia</taxon>
    </lineage>
</organism>
<keyword evidence="4" id="KW-0233">DNA recombination</keyword>
<reference evidence="8 9" key="2">
    <citation type="submission" date="2018-03" db="EMBL/GenBank/DDBJ databases">
        <title>The ancient ancestry and fast evolution of plastids.</title>
        <authorList>
            <person name="Moore K.R."/>
            <person name="Magnabosco C."/>
            <person name="Momper L."/>
            <person name="Gold D.A."/>
            <person name="Bosak T."/>
            <person name="Fournier G.P."/>
        </authorList>
    </citation>
    <scope>NUCLEOTIDE SEQUENCE [LARGE SCALE GENOMIC DNA]</scope>
    <source>
        <strain evidence="8 9">CCAP 1448/3</strain>
    </source>
</reference>
<dbReference type="SUPFAM" id="SSF50249">
    <property type="entry name" value="Nucleic acid-binding proteins"/>
    <property type="match status" value="1"/>
</dbReference>
<dbReference type="Gene3D" id="2.40.50.140">
    <property type="entry name" value="Nucleic acid-binding proteins"/>
    <property type="match status" value="1"/>
</dbReference>
<dbReference type="EMBL" id="PVWJ01000078">
    <property type="protein sequence ID" value="PSB02001.1"/>
    <property type="molecule type" value="Genomic_DNA"/>
</dbReference>
<dbReference type="OrthoDB" id="9797083at2"/>
<evidence type="ECO:0000256" key="2">
    <source>
        <dbReference type="ARBA" id="ARBA00021310"/>
    </source>
</evidence>
<dbReference type="Pfam" id="PF02565">
    <property type="entry name" value="RecO_C"/>
    <property type="match status" value="1"/>
</dbReference>
<evidence type="ECO:0000256" key="3">
    <source>
        <dbReference type="ARBA" id="ARBA00022763"/>
    </source>
</evidence>
<dbReference type="Gene3D" id="1.20.1440.120">
    <property type="entry name" value="Recombination protein O, C-terminal domain"/>
    <property type="match status" value="1"/>
</dbReference>
<dbReference type="InterPro" id="IPR042242">
    <property type="entry name" value="RecO_C"/>
</dbReference>
<reference evidence="8 9" key="1">
    <citation type="submission" date="2018-02" db="EMBL/GenBank/DDBJ databases">
        <authorList>
            <person name="Cohen D.B."/>
            <person name="Kent A.D."/>
        </authorList>
    </citation>
    <scope>NUCLEOTIDE SEQUENCE [LARGE SCALE GENOMIC DNA]</scope>
    <source>
        <strain evidence="8 9">CCAP 1448/3</strain>
    </source>
</reference>
<keyword evidence="9" id="KW-1185">Reference proteome</keyword>
<keyword evidence="5" id="KW-0234">DNA repair</keyword>
<evidence type="ECO:0000313" key="8">
    <source>
        <dbReference type="EMBL" id="PSB02001.1"/>
    </source>
</evidence>
<feature type="non-terminal residue" evidence="8">
    <location>
        <position position="1"/>
    </location>
</feature>
<dbReference type="PANTHER" id="PTHR33991:SF1">
    <property type="entry name" value="DNA REPAIR PROTEIN RECO"/>
    <property type="match status" value="1"/>
</dbReference>
<dbReference type="GO" id="GO:0043590">
    <property type="term" value="C:bacterial nucleoid"/>
    <property type="evidence" value="ECO:0007669"/>
    <property type="project" value="TreeGrafter"/>
</dbReference>
<evidence type="ECO:0000313" key="9">
    <source>
        <dbReference type="Proteomes" id="UP000238762"/>
    </source>
</evidence>